<reference evidence="2 3" key="2">
    <citation type="submission" date="2024-10" db="EMBL/GenBank/DDBJ databases">
        <authorList>
            <person name="Ryan C."/>
        </authorList>
    </citation>
    <scope>NUCLEOTIDE SEQUENCE [LARGE SCALE GENOMIC DNA]</scope>
</reference>
<accession>A0ABC9B4H3</accession>
<dbReference type="PANTHER" id="PTHR36140:SF9">
    <property type="entry name" value="F-BOX DOMAIN CONTAINING PROTEIN"/>
    <property type="match status" value="1"/>
</dbReference>
<feature type="region of interest" description="Disordered" evidence="1">
    <location>
        <begin position="1"/>
        <end position="40"/>
    </location>
</feature>
<keyword evidence="3" id="KW-1185">Reference proteome</keyword>
<organism evidence="2 3">
    <name type="scientific">Urochloa decumbens</name>
    <dbReference type="NCBI Taxonomy" id="240449"/>
    <lineage>
        <taxon>Eukaryota</taxon>
        <taxon>Viridiplantae</taxon>
        <taxon>Streptophyta</taxon>
        <taxon>Embryophyta</taxon>
        <taxon>Tracheophyta</taxon>
        <taxon>Spermatophyta</taxon>
        <taxon>Magnoliopsida</taxon>
        <taxon>Liliopsida</taxon>
        <taxon>Poales</taxon>
        <taxon>Poaceae</taxon>
        <taxon>PACMAD clade</taxon>
        <taxon>Panicoideae</taxon>
        <taxon>Panicodae</taxon>
        <taxon>Paniceae</taxon>
        <taxon>Melinidinae</taxon>
        <taxon>Urochloa</taxon>
    </lineage>
</organism>
<evidence type="ECO:0000256" key="1">
    <source>
        <dbReference type="SAM" id="MobiDB-lite"/>
    </source>
</evidence>
<dbReference type="Proteomes" id="UP001497457">
    <property type="component" value="Chromosome 24b"/>
</dbReference>
<proteinExistence type="predicted"/>
<name>A0ABC9B4H3_9POAL</name>
<feature type="compositionally biased region" description="Polar residues" evidence="1">
    <location>
        <begin position="1"/>
        <end position="10"/>
    </location>
</feature>
<evidence type="ECO:0000313" key="2">
    <source>
        <dbReference type="EMBL" id="CAL4993346.1"/>
    </source>
</evidence>
<dbReference type="PANTHER" id="PTHR36140">
    <property type="entry name" value="F-BOX DOMAIN-CONTAINING PROTEIN-RELATED"/>
    <property type="match status" value="1"/>
</dbReference>
<sequence length="455" mass="48828">MPYATDTGTGWISRRRGRQGPEEEQSNDDPVDAGRSNGTALPDDVLAAVFAPDSRTRRTEAAVLARLLPPGLARGRAFFLVPGGGVAAAARKRKRSVSGCSSSPAAPPQPCCFAVPTAAAPRLLGIRSGASISLTDGGVLLQHARPVASRNGWVVLELGLGHADDSRLGLGLCLFNPMTGGTALLPPLHGEDRPRCYACALLTADDLREPHGASFFRVLIVYNRSRFTALRAYSSQTNQWGTEVARSSGPKVDNARLRKLGQGAVLRGVAYWPLRRSALAARLDGGGPEPLEVAMLPDGVPSDLPQNERLLGVVTPDVPGGERRLCFVDARFDFDDDDERLHRAGVPCRTVFLMTSVLTTVQGDLKWVTQQGRINLPETMMVRSSEAINLRWFCERSGIILFTIGEDSNCPGAYALDVTTRKVDKVADGAGCGSWRNVVGYEICAAEYLASLACY</sequence>
<gene>
    <name evidence="2" type="ORF">URODEC1_LOCUS61493</name>
</gene>
<dbReference type="EMBL" id="OZ075134">
    <property type="protein sequence ID" value="CAL4993346.1"/>
    <property type="molecule type" value="Genomic_DNA"/>
</dbReference>
<protein>
    <submittedName>
        <fullName evidence="2">Uncharacterized protein</fullName>
    </submittedName>
</protein>
<reference evidence="3" key="1">
    <citation type="submission" date="2024-06" db="EMBL/GenBank/DDBJ databases">
        <authorList>
            <person name="Ryan C."/>
        </authorList>
    </citation>
    <scope>NUCLEOTIDE SEQUENCE [LARGE SCALE GENOMIC DNA]</scope>
</reference>
<feature type="compositionally biased region" description="Acidic residues" evidence="1">
    <location>
        <begin position="22"/>
        <end position="31"/>
    </location>
</feature>
<evidence type="ECO:0000313" key="3">
    <source>
        <dbReference type="Proteomes" id="UP001497457"/>
    </source>
</evidence>
<dbReference type="AlphaFoldDB" id="A0ABC9B4H3"/>